<dbReference type="PANTHER" id="PTHR11046">
    <property type="entry name" value="OLIGORIBONUCLEASE, MITOCHONDRIAL"/>
    <property type="match status" value="1"/>
</dbReference>
<dbReference type="SMART" id="SM00479">
    <property type="entry name" value="EXOIII"/>
    <property type="match status" value="1"/>
</dbReference>
<dbReference type="RefSeq" id="XP_013314018.1">
    <property type="nucleotide sequence ID" value="XM_013458564.1"/>
</dbReference>
<dbReference type="HOGENOM" id="CLU_064761_3_0_1"/>
<dbReference type="Proteomes" id="UP000054342">
    <property type="component" value="Unassembled WGS sequence"/>
</dbReference>
<keyword evidence="4" id="KW-0269">Exonuclease</keyword>
<dbReference type="NCBIfam" id="NF003765">
    <property type="entry name" value="PRK05359.1"/>
    <property type="match status" value="1"/>
</dbReference>
<dbReference type="Gene3D" id="3.30.420.10">
    <property type="entry name" value="Ribonuclease H-like superfamily/Ribonuclease H"/>
    <property type="match status" value="1"/>
</dbReference>
<reference evidence="7 8" key="1">
    <citation type="submission" date="2015-01" db="EMBL/GenBank/DDBJ databases">
        <title>The Genome Sequence of Exophiala xenobiotica CBS118157.</title>
        <authorList>
            <consortium name="The Broad Institute Genomics Platform"/>
            <person name="Cuomo C."/>
            <person name="de Hoog S."/>
            <person name="Gorbushina A."/>
            <person name="Stielow B."/>
            <person name="Teixiera M."/>
            <person name="Abouelleil A."/>
            <person name="Chapman S.B."/>
            <person name="Priest M."/>
            <person name="Young S.K."/>
            <person name="Wortman J."/>
            <person name="Nusbaum C."/>
            <person name="Birren B."/>
        </authorList>
    </citation>
    <scope>NUCLEOTIDE SEQUENCE [LARGE SCALE GENOMIC DNA]</scope>
    <source>
        <strain evidence="7 8">CBS 118157</strain>
    </source>
</reference>
<feature type="domain" description="Exonuclease" evidence="6">
    <location>
        <begin position="9"/>
        <end position="187"/>
    </location>
</feature>
<evidence type="ECO:0000256" key="1">
    <source>
        <dbReference type="ARBA" id="ARBA00009921"/>
    </source>
</evidence>
<feature type="region of interest" description="Disordered" evidence="5">
    <location>
        <begin position="291"/>
        <end position="310"/>
    </location>
</feature>
<keyword evidence="3" id="KW-0378">Hydrolase</keyword>
<proteinExistence type="inferred from homology"/>
<dbReference type="GO" id="GO:0005739">
    <property type="term" value="C:mitochondrion"/>
    <property type="evidence" value="ECO:0007669"/>
    <property type="project" value="TreeGrafter"/>
</dbReference>
<dbReference type="InterPro" id="IPR022894">
    <property type="entry name" value="Oligoribonuclease"/>
</dbReference>
<evidence type="ECO:0000259" key="6">
    <source>
        <dbReference type="SMART" id="SM00479"/>
    </source>
</evidence>
<dbReference type="OrthoDB" id="270189at2759"/>
<evidence type="ECO:0000256" key="2">
    <source>
        <dbReference type="ARBA" id="ARBA00022722"/>
    </source>
</evidence>
<dbReference type="InterPro" id="IPR013520">
    <property type="entry name" value="Ribonucl_H"/>
</dbReference>
<protein>
    <recommendedName>
        <fullName evidence="6">Exonuclease domain-containing protein</fullName>
    </recommendedName>
</protein>
<dbReference type="GO" id="GO:0003676">
    <property type="term" value="F:nucleic acid binding"/>
    <property type="evidence" value="ECO:0007669"/>
    <property type="project" value="InterPro"/>
</dbReference>
<evidence type="ECO:0000313" key="8">
    <source>
        <dbReference type="Proteomes" id="UP000054342"/>
    </source>
</evidence>
<dbReference type="EMBL" id="KN847321">
    <property type="protein sequence ID" value="KIW53433.1"/>
    <property type="molecule type" value="Genomic_DNA"/>
</dbReference>
<comment type="similarity">
    <text evidence="1">Belongs to the oligoribonuclease family.</text>
</comment>
<dbReference type="InterPro" id="IPR012337">
    <property type="entry name" value="RNaseH-like_sf"/>
</dbReference>
<dbReference type="CDD" id="cd06135">
    <property type="entry name" value="Orn"/>
    <property type="match status" value="1"/>
</dbReference>
<accession>A0A0D2F0C0</accession>
<name>A0A0D2F0C0_9EURO</name>
<organism evidence="7 8">
    <name type="scientific">Exophiala xenobiotica</name>
    <dbReference type="NCBI Taxonomy" id="348802"/>
    <lineage>
        <taxon>Eukaryota</taxon>
        <taxon>Fungi</taxon>
        <taxon>Dikarya</taxon>
        <taxon>Ascomycota</taxon>
        <taxon>Pezizomycotina</taxon>
        <taxon>Eurotiomycetes</taxon>
        <taxon>Chaetothyriomycetidae</taxon>
        <taxon>Chaetothyriales</taxon>
        <taxon>Herpotrichiellaceae</taxon>
        <taxon>Exophiala</taxon>
    </lineage>
</organism>
<evidence type="ECO:0000256" key="5">
    <source>
        <dbReference type="SAM" id="MobiDB-lite"/>
    </source>
</evidence>
<dbReference type="PANTHER" id="PTHR11046:SF0">
    <property type="entry name" value="OLIGORIBONUCLEASE, MITOCHONDRIAL"/>
    <property type="match status" value="1"/>
</dbReference>
<dbReference type="SUPFAM" id="SSF53098">
    <property type="entry name" value="Ribonuclease H-like"/>
    <property type="match status" value="1"/>
</dbReference>
<dbReference type="EMBL" id="KN847321">
    <property type="protein sequence ID" value="KIW53434.1"/>
    <property type="molecule type" value="Genomic_DNA"/>
</dbReference>
<evidence type="ECO:0000313" key="7">
    <source>
        <dbReference type="EMBL" id="KIW53434.1"/>
    </source>
</evidence>
<evidence type="ECO:0000256" key="3">
    <source>
        <dbReference type="ARBA" id="ARBA00022801"/>
    </source>
</evidence>
<dbReference type="STRING" id="348802.A0A0D2F0C0"/>
<dbReference type="GeneID" id="25330915"/>
<keyword evidence="2" id="KW-0540">Nuclease</keyword>
<evidence type="ECO:0000256" key="4">
    <source>
        <dbReference type="ARBA" id="ARBA00022839"/>
    </source>
</evidence>
<dbReference type="RefSeq" id="XP_013314017.1">
    <property type="nucleotide sequence ID" value="XM_013458563.1"/>
</dbReference>
<dbReference type="GO" id="GO:0000175">
    <property type="term" value="F:3'-5'-RNA exonuclease activity"/>
    <property type="evidence" value="ECO:0007669"/>
    <property type="project" value="InterPro"/>
</dbReference>
<dbReference type="AlphaFoldDB" id="A0A0D2F0C0"/>
<keyword evidence="8" id="KW-1185">Reference proteome</keyword>
<dbReference type="InterPro" id="IPR036397">
    <property type="entry name" value="RNaseH_sf"/>
</dbReference>
<sequence length="310" mass="33256">MALTRSTDPLVWIDCEMTGLDPSTDTIMSISCILTTSDLLPLDNGGFDAVIQHTPSQLANMSEWCVRTHGASGLTQACINSTTTAIIAAQALLQYIKQYIPEPRRALLAGNSIHADKMFLLVPPWKPILEHLHYRLFDVSATKEMIRRWACAEILENAPVKQLKHTAREDILESLTEARYYKQLIGGMFPSGTASGTRIVSRQSINPGSTTWGYGVDTGGTPSITMSTGAPGVTMPAGQVAGHANAEAGSHGMVGSPQDSVAHPKIGPPLVPGNTIGLKQAQEEWNVRRNNGTRAGDVGDLGEGFRTDVP</sequence>
<dbReference type="Pfam" id="PF00929">
    <property type="entry name" value="RNase_T"/>
    <property type="match status" value="1"/>
</dbReference>
<gene>
    <name evidence="7" type="ORF">PV05_09007</name>
</gene>